<accession>A0A9P8LPY3</accession>
<dbReference type="Proteomes" id="UP000018208">
    <property type="component" value="Unassembled WGS sequence"/>
</dbReference>
<evidence type="ECO:0000313" key="2">
    <source>
        <dbReference type="Proteomes" id="UP000018208"/>
    </source>
</evidence>
<comment type="caution">
    <text evidence="1">The sequence shown here is derived from an EMBL/GenBank/DDBJ whole genome shotgun (WGS) entry which is preliminary data.</text>
</comment>
<keyword evidence="2" id="KW-1185">Reference proteome</keyword>
<organism evidence="1 2">
    <name type="scientific">Spironucleus salmonicida</name>
    <dbReference type="NCBI Taxonomy" id="348837"/>
    <lineage>
        <taxon>Eukaryota</taxon>
        <taxon>Metamonada</taxon>
        <taxon>Diplomonadida</taxon>
        <taxon>Hexamitidae</taxon>
        <taxon>Hexamitinae</taxon>
        <taxon>Spironucleus</taxon>
    </lineage>
</organism>
<gene>
    <name evidence="1" type="ORF">SS50377_26224</name>
</gene>
<name>A0A9P8LPY3_9EUKA</name>
<dbReference type="KEGG" id="ssao:94300247"/>
<dbReference type="EMBL" id="AUWU02000006">
    <property type="protein sequence ID" value="KAH0572023.1"/>
    <property type="molecule type" value="Genomic_DNA"/>
</dbReference>
<dbReference type="GeneID" id="94300247"/>
<proteinExistence type="predicted"/>
<dbReference type="AlphaFoldDB" id="A0A9P8LPY3"/>
<dbReference type="RefSeq" id="XP_067762796.1">
    <property type="nucleotide sequence ID" value="XM_067910040.1"/>
</dbReference>
<evidence type="ECO:0000313" key="1">
    <source>
        <dbReference type="EMBL" id="KAH0572023.1"/>
    </source>
</evidence>
<reference evidence="1 2" key="1">
    <citation type="journal article" date="2014" name="PLoS Genet.">
        <title>The Genome of Spironucleus salmonicida Highlights a Fish Pathogen Adapted to Fluctuating Environments.</title>
        <authorList>
            <person name="Xu F."/>
            <person name="Jerlstrom-Hultqvist J."/>
            <person name="Einarsson E."/>
            <person name="Astvaldsson A."/>
            <person name="Svard S.G."/>
            <person name="Andersson J.O."/>
        </authorList>
    </citation>
    <scope>NUCLEOTIDE SEQUENCE [LARGE SCALE GENOMIC DNA]</scope>
    <source>
        <strain evidence="1 2">ATCC 50377</strain>
    </source>
</reference>
<protein>
    <submittedName>
        <fullName evidence="1">Uncharacterized protein</fullName>
    </submittedName>
</protein>
<sequence>MIINIIVHFIKPISPFAPADSIGPTPGMKFSKLAPKLAIGLNTALNPDLNLSQPDLNLIYLYCFAVCYSYCGGILFESCNVSGYILFALCNDPEYAISFVNLFAMSNTLPELSLV</sequence>